<dbReference type="Proteomes" id="UP000664795">
    <property type="component" value="Unassembled WGS sequence"/>
</dbReference>
<dbReference type="RefSeq" id="WP_207336785.1">
    <property type="nucleotide sequence ID" value="NZ_JAFMYU010000015.1"/>
</dbReference>
<organism evidence="2 3">
    <name type="scientific">Fibrella aquatilis</name>
    <dbReference type="NCBI Taxonomy" id="2817059"/>
    <lineage>
        <taxon>Bacteria</taxon>
        <taxon>Pseudomonadati</taxon>
        <taxon>Bacteroidota</taxon>
        <taxon>Cytophagia</taxon>
        <taxon>Cytophagales</taxon>
        <taxon>Spirosomataceae</taxon>
        <taxon>Fibrella</taxon>
    </lineage>
</organism>
<dbReference type="EMBL" id="JAFMYU010000015">
    <property type="protein sequence ID" value="MBO0932819.1"/>
    <property type="molecule type" value="Genomic_DNA"/>
</dbReference>
<keyword evidence="3" id="KW-1185">Reference proteome</keyword>
<feature type="region of interest" description="Disordered" evidence="1">
    <location>
        <begin position="1"/>
        <end position="32"/>
    </location>
</feature>
<dbReference type="AlphaFoldDB" id="A0A939G8Y8"/>
<proteinExistence type="predicted"/>
<evidence type="ECO:0000256" key="1">
    <source>
        <dbReference type="SAM" id="MobiDB-lite"/>
    </source>
</evidence>
<sequence>MKTTKPLAPREVEKTDKRKKKRNLDNSSLKSLFGKSPEKIWDKDIHTGEGNFSF</sequence>
<reference evidence="2 3" key="1">
    <citation type="submission" date="2021-03" db="EMBL/GenBank/DDBJ databases">
        <title>Fibrella sp. HMF5036 genome sequencing and assembly.</title>
        <authorList>
            <person name="Kang H."/>
            <person name="Kim H."/>
            <person name="Bae S."/>
            <person name="Joh K."/>
        </authorList>
    </citation>
    <scope>NUCLEOTIDE SEQUENCE [LARGE SCALE GENOMIC DNA]</scope>
    <source>
        <strain evidence="2 3">HMF5036</strain>
    </source>
</reference>
<protein>
    <submittedName>
        <fullName evidence="2">Uncharacterized protein</fullName>
    </submittedName>
</protein>
<accession>A0A939G8Y8</accession>
<gene>
    <name evidence="2" type="ORF">J2I48_17545</name>
</gene>
<evidence type="ECO:0000313" key="3">
    <source>
        <dbReference type="Proteomes" id="UP000664795"/>
    </source>
</evidence>
<evidence type="ECO:0000313" key="2">
    <source>
        <dbReference type="EMBL" id="MBO0932819.1"/>
    </source>
</evidence>
<comment type="caution">
    <text evidence="2">The sequence shown here is derived from an EMBL/GenBank/DDBJ whole genome shotgun (WGS) entry which is preliminary data.</text>
</comment>
<name>A0A939G8Y8_9BACT</name>